<dbReference type="InterPro" id="IPR007696">
    <property type="entry name" value="DNA_mismatch_repair_MutS_core"/>
</dbReference>
<dbReference type="SMART" id="SM00533">
    <property type="entry name" value="MUTSd"/>
    <property type="match status" value="1"/>
</dbReference>
<keyword evidence="3 6" id="KW-0227">DNA damage</keyword>
<dbReference type="Pfam" id="PF00488">
    <property type="entry name" value="MutS_V"/>
    <property type="match status" value="1"/>
</dbReference>
<dbReference type="Pfam" id="PF01624">
    <property type="entry name" value="MutS_I"/>
    <property type="match status" value="1"/>
</dbReference>
<dbReference type="SUPFAM" id="SSF48334">
    <property type="entry name" value="DNA repair protein MutS, domain III"/>
    <property type="match status" value="1"/>
</dbReference>
<dbReference type="Gene3D" id="1.10.1420.10">
    <property type="match status" value="2"/>
</dbReference>
<dbReference type="InterPro" id="IPR036678">
    <property type="entry name" value="MutS_con_dom_sf"/>
</dbReference>
<organism evidence="8 9">
    <name type="scientific">Geodia barretti</name>
    <name type="common">Barrett's horny sponge</name>
    <dbReference type="NCBI Taxonomy" id="519541"/>
    <lineage>
        <taxon>Eukaryota</taxon>
        <taxon>Metazoa</taxon>
        <taxon>Porifera</taxon>
        <taxon>Demospongiae</taxon>
        <taxon>Heteroscleromorpha</taxon>
        <taxon>Tetractinellida</taxon>
        <taxon>Astrophorina</taxon>
        <taxon>Geodiidae</taxon>
        <taxon>Geodia</taxon>
    </lineage>
</organism>
<dbReference type="AlphaFoldDB" id="A0AA35WA17"/>
<keyword evidence="2 6" id="KW-0547">Nucleotide-binding</keyword>
<comment type="similarity">
    <text evidence="1 6">Belongs to the DNA mismatch repair MutS family.</text>
</comment>
<evidence type="ECO:0000256" key="4">
    <source>
        <dbReference type="ARBA" id="ARBA00022840"/>
    </source>
</evidence>
<dbReference type="GO" id="GO:0140664">
    <property type="term" value="F:ATP-dependent DNA damage sensor activity"/>
    <property type="evidence" value="ECO:0007669"/>
    <property type="project" value="InterPro"/>
</dbReference>
<dbReference type="PIRSF" id="PIRSF037677">
    <property type="entry name" value="DNA_mis_repair_Msh6"/>
    <property type="match status" value="1"/>
</dbReference>
<dbReference type="Gene3D" id="3.40.1170.10">
    <property type="entry name" value="DNA repair protein MutS, domain I"/>
    <property type="match status" value="1"/>
</dbReference>
<dbReference type="Pfam" id="PF05188">
    <property type="entry name" value="MutS_II"/>
    <property type="match status" value="1"/>
</dbReference>
<dbReference type="PANTHER" id="PTHR11361">
    <property type="entry name" value="DNA MISMATCH REPAIR PROTEIN MUTS FAMILY MEMBER"/>
    <property type="match status" value="1"/>
</dbReference>
<keyword evidence="6" id="KW-0234">DNA repair</keyword>
<proteinExistence type="inferred from homology"/>
<evidence type="ECO:0000256" key="6">
    <source>
        <dbReference type="RuleBase" id="RU003756"/>
    </source>
</evidence>
<name>A0AA35WA17_GEOBA</name>
<dbReference type="SUPFAM" id="SSF53150">
    <property type="entry name" value="DNA repair protein MutS, domain II"/>
    <property type="match status" value="1"/>
</dbReference>
<feature type="domain" description="DNA mismatch repair proteins mutS family" evidence="7">
    <location>
        <begin position="779"/>
        <end position="795"/>
    </location>
</feature>
<dbReference type="InterPro" id="IPR016151">
    <property type="entry name" value="DNA_mismatch_repair_MutS_N"/>
</dbReference>
<dbReference type="InterPro" id="IPR000432">
    <property type="entry name" value="DNA_mismatch_repair_MutS_C"/>
</dbReference>
<evidence type="ECO:0000256" key="2">
    <source>
        <dbReference type="ARBA" id="ARBA00022741"/>
    </source>
</evidence>
<keyword evidence="5 6" id="KW-0238">DNA-binding</keyword>
<evidence type="ECO:0000313" key="9">
    <source>
        <dbReference type="Proteomes" id="UP001174909"/>
    </source>
</evidence>
<evidence type="ECO:0000256" key="5">
    <source>
        <dbReference type="ARBA" id="ARBA00023125"/>
    </source>
</evidence>
<dbReference type="InterPro" id="IPR007861">
    <property type="entry name" value="DNA_mismatch_repair_MutS_clamp"/>
</dbReference>
<dbReference type="GO" id="GO:0006298">
    <property type="term" value="P:mismatch repair"/>
    <property type="evidence" value="ECO:0007669"/>
    <property type="project" value="InterPro"/>
</dbReference>
<dbReference type="PROSITE" id="PS00486">
    <property type="entry name" value="DNA_MISMATCH_REPAIR_2"/>
    <property type="match status" value="1"/>
</dbReference>
<dbReference type="InterPro" id="IPR036187">
    <property type="entry name" value="DNA_mismatch_repair_MutS_sf"/>
</dbReference>
<evidence type="ECO:0000259" key="7">
    <source>
        <dbReference type="PROSITE" id="PS00486"/>
    </source>
</evidence>
<dbReference type="GO" id="GO:0032301">
    <property type="term" value="C:MutSalpha complex"/>
    <property type="evidence" value="ECO:0007669"/>
    <property type="project" value="TreeGrafter"/>
</dbReference>
<evidence type="ECO:0000313" key="8">
    <source>
        <dbReference type="EMBL" id="CAI8005592.1"/>
    </source>
</evidence>
<dbReference type="PANTHER" id="PTHR11361:SF148">
    <property type="entry name" value="DNA MISMATCH REPAIR PROTEIN MSH6"/>
    <property type="match status" value="1"/>
</dbReference>
<evidence type="ECO:0000256" key="1">
    <source>
        <dbReference type="ARBA" id="ARBA00006271"/>
    </source>
</evidence>
<dbReference type="Proteomes" id="UP001174909">
    <property type="component" value="Unassembled WGS sequence"/>
</dbReference>
<dbReference type="InterPro" id="IPR045076">
    <property type="entry name" value="MutS"/>
</dbReference>
<dbReference type="Gene3D" id="3.30.420.110">
    <property type="entry name" value="MutS, connector domain"/>
    <property type="match status" value="1"/>
</dbReference>
<keyword evidence="4" id="KW-0067">ATP-binding</keyword>
<dbReference type="Pfam" id="PF05192">
    <property type="entry name" value="MutS_III"/>
    <property type="match status" value="1"/>
</dbReference>
<dbReference type="FunFam" id="3.40.50.300:FF:000645">
    <property type="entry name" value="DNA mismatch repair protein"/>
    <property type="match status" value="1"/>
</dbReference>
<gene>
    <name evidence="8" type="ORF">GBAR_LOCUS4311</name>
</gene>
<dbReference type="Gene3D" id="3.40.50.300">
    <property type="entry name" value="P-loop containing nucleotide triphosphate hydrolases"/>
    <property type="match status" value="1"/>
</dbReference>
<dbReference type="FunFam" id="1.10.1420.10:FF:000005">
    <property type="entry name" value="DNA mismatch repair protein"/>
    <property type="match status" value="1"/>
</dbReference>
<keyword evidence="9" id="KW-1185">Reference proteome</keyword>
<dbReference type="SMART" id="SM00534">
    <property type="entry name" value="MUTSac"/>
    <property type="match status" value="1"/>
</dbReference>
<dbReference type="InterPro" id="IPR007695">
    <property type="entry name" value="DNA_mismatch_repair_MutS-lik_N"/>
</dbReference>
<dbReference type="InterPro" id="IPR027417">
    <property type="entry name" value="P-loop_NTPase"/>
</dbReference>
<sequence>MKSGNYDVILMFKVGKFYELYHMDAVIGVQELGLAFMRGDFAHSGFPEIAFGRYSESLVQKGYKVGRVEQTETPQMMDARCKQMATPTRHDKVVRREICSIVTKGTRTPSFSEGVESESDSAFLLAIKEKAGDTANESIYGVCFIDTSIGQFHLGQFDDDRQSSRLRTLLAHYPPAHLLYERHNLSPRTMQILKRMLGCCLQDALSPNVEFWGSSRTLKTLAEGEYFSSDQEFEWPHVLKEMLAEGDSLGLTAKEDSDLAVSSLGACVHCLTRCLIERNILSMKSFTRYEPVDVSGGRKEKEGGPHFTTSQRMVLDDITLSNLDVVDHPGQQDSSLLQRLDHCSTPFGRRLLKQWLCAPLCSPRAIHDRLDSVQTLMGHAHLVGEAHEKMKSLPDLERLLRQIHGVGMRRPNSTHPDSRAIMFEEATYSKRKIIGFLSVLEGFKTSAELSSLFAAVAGKSKSSLLKRVVCREREGGKFPDLTEQLQFFSAAFDHTKARKEGTIIPARGVNPAYDAAVETIHKTATCLEEYLAKQKKVLACPSLVYWGTGRNRFQLEVPESTPASRIPRDYELKSQKKGCRRYWTKETKRCLEVTMAAEEDKQMALKDTMRTIFHSFAQHFSLWESAVQCLATLDVLMSLTTYSSLGDGEMCRPEIVSSPVPFLDVMNSRHPCISLTCGGDDFIPNDVIINGGRSPEGSLVVVVTGPNMGGKSTLMRQTGLLVILAQLGCYVPASSCALSPVDRVFTRIGASDKITSGESTFFVELSETATILHHATSHSLVLVDELGRGTATYDGTAIASAVLRELSVGVACRTLFSTHYHNLVDDLHGNLKISLGHMACMVEKEEEEEGEGEDGVQEDSVTFLYKFMEGACPKSYGFNAAKLAGLPPDVIRAARRKAREFEKSTERRRLFRKLVGLAPDFPLDQLLAIQTRLKQLHI</sequence>
<dbReference type="EMBL" id="CASHTH010000622">
    <property type="protein sequence ID" value="CAI8005592.1"/>
    <property type="molecule type" value="Genomic_DNA"/>
</dbReference>
<dbReference type="GO" id="GO:0030983">
    <property type="term" value="F:mismatched DNA binding"/>
    <property type="evidence" value="ECO:0007669"/>
    <property type="project" value="InterPro"/>
</dbReference>
<dbReference type="SUPFAM" id="SSF52540">
    <property type="entry name" value="P-loop containing nucleoside triphosphate hydrolases"/>
    <property type="match status" value="1"/>
</dbReference>
<dbReference type="InterPro" id="IPR017261">
    <property type="entry name" value="DNA_mismatch_repair_MutS/MSH"/>
</dbReference>
<accession>A0AA35WA17</accession>
<evidence type="ECO:0000256" key="3">
    <source>
        <dbReference type="ARBA" id="ARBA00022763"/>
    </source>
</evidence>
<dbReference type="InterPro" id="IPR007860">
    <property type="entry name" value="DNA_mmatch_repair_MutS_con_dom"/>
</dbReference>
<comment type="caution">
    <text evidence="8">The sequence shown here is derived from an EMBL/GenBank/DDBJ whole genome shotgun (WGS) entry which is preliminary data.</text>
</comment>
<dbReference type="Pfam" id="PF05190">
    <property type="entry name" value="MutS_IV"/>
    <property type="match status" value="1"/>
</dbReference>
<dbReference type="SUPFAM" id="SSF55271">
    <property type="entry name" value="DNA repair protein MutS, domain I"/>
    <property type="match status" value="1"/>
</dbReference>
<reference evidence="8" key="1">
    <citation type="submission" date="2023-03" db="EMBL/GenBank/DDBJ databases">
        <authorList>
            <person name="Steffen K."/>
            <person name="Cardenas P."/>
        </authorList>
    </citation>
    <scope>NUCLEOTIDE SEQUENCE</scope>
</reference>
<dbReference type="GO" id="GO:0005524">
    <property type="term" value="F:ATP binding"/>
    <property type="evidence" value="ECO:0007669"/>
    <property type="project" value="UniProtKB-KW"/>
</dbReference>
<comment type="function">
    <text evidence="6">Component of the post-replicative DNA mismatch repair system (MMR).</text>
</comment>
<protein>
    <submittedName>
        <fullName evidence="8">DNA mismatch repair protein Msh6</fullName>
    </submittedName>
</protein>